<organism evidence="1">
    <name type="scientific">Rhizophora mucronata</name>
    <name type="common">Asiatic mangrove</name>
    <dbReference type="NCBI Taxonomy" id="61149"/>
    <lineage>
        <taxon>Eukaryota</taxon>
        <taxon>Viridiplantae</taxon>
        <taxon>Streptophyta</taxon>
        <taxon>Embryophyta</taxon>
        <taxon>Tracheophyta</taxon>
        <taxon>Spermatophyta</taxon>
        <taxon>Magnoliopsida</taxon>
        <taxon>eudicotyledons</taxon>
        <taxon>Gunneridae</taxon>
        <taxon>Pentapetalae</taxon>
        <taxon>rosids</taxon>
        <taxon>fabids</taxon>
        <taxon>Malpighiales</taxon>
        <taxon>Rhizophoraceae</taxon>
        <taxon>Rhizophora</taxon>
    </lineage>
</organism>
<evidence type="ECO:0000313" key="1">
    <source>
        <dbReference type="EMBL" id="MBX64825.1"/>
    </source>
</evidence>
<accession>A0A2P2QCY2</accession>
<dbReference type="EMBL" id="GGEC01084341">
    <property type="protein sequence ID" value="MBX64825.1"/>
    <property type="molecule type" value="Transcribed_RNA"/>
</dbReference>
<sequence>MNLSIFFFFKKKIHLILLILYHLNFKL</sequence>
<proteinExistence type="predicted"/>
<reference evidence="1" key="1">
    <citation type="submission" date="2018-02" db="EMBL/GenBank/DDBJ databases">
        <title>Rhizophora mucronata_Transcriptome.</title>
        <authorList>
            <person name="Meera S.P."/>
            <person name="Sreeshan A."/>
            <person name="Augustine A."/>
        </authorList>
    </citation>
    <scope>NUCLEOTIDE SEQUENCE</scope>
    <source>
        <tissue evidence="1">Leaf</tissue>
    </source>
</reference>
<name>A0A2P2QCY2_RHIMU</name>
<protein>
    <submittedName>
        <fullName evidence="1">Uncharacterized protein</fullName>
    </submittedName>
</protein>
<dbReference type="AlphaFoldDB" id="A0A2P2QCY2"/>